<dbReference type="PANTHER" id="PTHR43479:SF11">
    <property type="entry name" value="ACREF_ENVCD OPERON REPRESSOR-RELATED"/>
    <property type="match status" value="1"/>
</dbReference>
<dbReference type="InterPro" id="IPR009057">
    <property type="entry name" value="Homeodomain-like_sf"/>
</dbReference>
<reference evidence="4" key="1">
    <citation type="journal article" date="2014" name="Int. J. Syst. Evol. Microbiol.">
        <title>Complete genome sequence of Corynebacterium casei LMG S-19264T (=DSM 44701T), isolated from a smear-ripened cheese.</title>
        <authorList>
            <consortium name="US DOE Joint Genome Institute (JGI-PGF)"/>
            <person name="Walter F."/>
            <person name="Albersmeier A."/>
            <person name="Kalinowski J."/>
            <person name="Ruckert C."/>
        </authorList>
    </citation>
    <scope>NUCLEOTIDE SEQUENCE</scope>
    <source>
        <strain evidence="4">CGMCC 1.15082</strain>
    </source>
</reference>
<dbReference type="InterPro" id="IPR001647">
    <property type="entry name" value="HTH_TetR"/>
</dbReference>
<name>A0A916S3Y1_9HYPH</name>
<evidence type="ECO:0000313" key="5">
    <source>
        <dbReference type="Proteomes" id="UP000646478"/>
    </source>
</evidence>
<gene>
    <name evidence="4" type="ORF">GCM10011491_08380</name>
</gene>
<dbReference type="Pfam" id="PF00440">
    <property type="entry name" value="TetR_N"/>
    <property type="match status" value="1"/>
</dbReference>
<sequence length="214" mass="23466">MLDDLPIKEGLRARKRRETFRRIADAGLDLFLAKSYQATTLDEIALAAGISRRTFFYYFRSKDDILLAHMNGYVNALRELVLEHSAAGAPFDIACAALKALAASSEPSRAIAIARVMNESEALRARAAFSYQQFELALYEGLCAVCPDEDRSDGLRLVAMTASGVMRLAADAWRQDDGKESLAKYIENGFSSLKAELDAHLIAGRAARQGSQAI</sequence>
<dbReference type="PANTHER" id="PTHR43479">
    <property type="entry name" value="ACREF/ENVCD OPERON REPRESSOR-RELATED"/>
    <property type="match status" value="1"/>
</dbReference>
<dbReference type="PROSITE" id="PS50977">
    <property type="entry name" value="HTH_TETR_2"/>
    <property type="match status" value="1"/>
</dbReference>
<keyword evidence="5" id="KW-1185">Reference proteome</keyword>
<dbReference type="RefSeq" id="WP_188821745.1">
    <property type="nucleotide sequence ID" value="NZ_BMHH01000002.1"/>
</dbReference>
<feature type="DNA-binding region" description="H-T-H motif" evidence="2">
    <location>
        <begin position="40"/>
        <end position="59"/>
    </location>
</feature>
<dbReference type="InterPro" id="IPR023772">
    <property type="entry name" value="DNA-bd_HTH_TetR-type_CS"/>
</dbReference>
<proteinExistence type="predicted"/>
<protein>
    <submittedName>
        <fullName evidence="4">TetR family transcriptional regulator</fullName>
    </submittedName>
</protein>
<evidence type="ECO:0000256" key="1">
    <source>
        <dbReference type="ARBA" id="ARBA00023125"/>
    </source>
</evidence>
<dbReference type="Gene3D" id="1.10.10.60">
    <property type="entry name" value="Homeodomain-like"/>
    <property type="match status" value="1"/>
</dbReference>
<dbReference type="PROSITE" id="PS01081">
    <property type="entry name" value="HTH_TETR_1"/>
    <property type="match status" value="1"/>
</dbReference>
<feature type="domain" description="HTH tetR-type" evidence="3">
    <location>
        <begin position="17"/>
        <end position="77"/>
    </location>
</feature>
<dbReference type="SUPFAM" id="SSF46689">
    <property type="entry name" value="Homeodomain-like"/>
    <property type="match status" value="1"/>
</dbReference>
<dbReference type="AlphaFoldDB" id="A0A916S3Y1"/>
<dbReference type="GO" id="GO:0003677">
    <property type="term" value="F:DNA binding"/>
    <property type="evidence" value="ECO:0007669"/>
    <property type="project" value="UniProtKB-UniRule"/>
</dbReference>
<dbReference type="InterPro" id="IPR050624">
    <property type="entry name" value="HTH-type_Tx_Regulator"/>
</dbReference>
<evidence type="ECO:0000256" key="2">
    <source>
        <dbReference type="PROSITE-ProRule" id="PRU00335"/>
    </source>
</evidence>
<reference evidence="4" key="2">
    <citation type="submission" date="2020-09" db="EMBL/GenBank/DDBJ databases">
        <authorList>
            <person name="Sun Q."/>
            <person name="Zhou Y."/>
        </authorList>
    </citation>
    <scope>NUCLEOTIDE SEQUENCE</scope>
    <source>
        <strain evidence="4">CGMCC 1.15082</strain>
    </source>
</reference>
<organism evidence="4 5">
    <name type="scientific">Brucella endophytica</name>
    <dbReference type="NCBI Taxonomy" id="1963359"/>
    <lineage>
        <taxon>Bacteria</taxon>
        <taxon>Pseudomonadati</taxon>
        <taxon>Pseudomonadota</taxon>
        <taxon>Alphaproteobacteria</taxon>
        <taxon>Hyphomicrobiales</taxon>
        <taxon>Brucellaceae</taxon>
        <taxon>Brucella/Ochrobactrum group</taxon>
        <taxon>Brucella</taxon>
    </lineage>
</organism>
<dbReference type="EMBL" id="BMHH01000002">
    <property type="protein sequence ID" value="GGA83262.1"/>
    <property type="molecule type" value="Genomic_DNA"/>
</dbReference>
<comment type="caution">
    <text evidence="4">The sequence shown here is derived from an EMBL/GenBank/DDBJ whole genome shotgun (WGS) entry which is preliminary data.</text>
</comment>
<keyword evidence="1 2" id="KW-0238">DNA-binding</keyword>
<evidence type="ECO:0000313" key="4">
    <source>
        <dbReference type="EMBL" id="GGA83262.1"/>
    </source>
</evidence>
<dbReference type="Proteomes" id="UP000646478">
    <property type="component" value="Unassembled WGS sequence"/>
</dbReference>
<dbReference type="Gene3D" id="1.10.357.10">
    <property type="entry name" value="Tetracycline Repressor, domain 2"/>
    <property type="match status" value="1"/>
</dbReference>
<evidence type="ECO:0000259" key="3">
    <source>
        <dbReference type="PROSITE" id="PS50977"/>
    </source>
</evidence>
<accession>A0A916S3Y1</accession>
<dbReference type="PRINTS" id="PR00455">
    <property type="entry name" value="HTHTETR"/>
</dbReference>